<evidence type="ECO:0000256" key="1">
    <source>
        <dbReference type="PROSITE-ProRule" id="PRU00047"/>
    </source>
</evidence>
<dbReference type="PROSITE" id="PS50158">
    <property type="entry name" value="ZF_CCHC"/>
    <property type="match status" value="1"/>
</dbReference>
<dbReference type="PANTHER" id="PTHR47510:SF3">
    <property type="entry name" value="ENDO_EXONUCLEASE_PHOSPHATASE DOMAIN-CONTAINING PROTEIN"/>
    <property type="match status" value="1"/>
</dbReference>
<evidence type="ECO:0000259" key="5">
    <source>
        <dbReference type="PROSITE" id="PS50878"/>
    </source>
</evidence>
<keyword evidence="6" id="KW-0695">RNA-directed DNA polymerase</keyword>
<dbReference type="PROSITE" id="PS50878">
    <property type="entry name" value="RT_POL"/>
    <property type="match status" value="1"/>
</dbReference>
<keyword evidence="6" id="KW-0548">Nucleotidyltransferase</keyword>
<feature type="region of interest" description="Disordered" evidence="2">
    <location>
        <begin position="1"/>
        <end position="20"/>
    </location>
</feature>
<gene>
    <name evidence="6" type="ORF">H4Q32_026523</name>
</gene>
<dbReference type="PANTHER" id="PTHR47510">
    <property type="entry name" value="REVERSE TRANSCRIPTASE DOMAIN-CONTAINING PROTEIN"/>
    <property type="match status" value="1"/>
</dbReference>
<dbReference type="InterPro" id="IPR005162">
    <property type="entry name" value="Retrotrans_gag_dom"/>
</dbReference>
<dbReference type="InterPro" id="IPR015095">
    <property type="entry name" value="AlkB_hom8_N"/>
</dbReference>
<keyword evidence="3" id="KW-0812">Transmembrane</keyword>
<dbReference type="Proteomes" id="UP000830375">
    <property type="component" value="Unassembled WGS sequence"/>
</dbReference>
<comment type="caution">
    <text evidence="6">The sequence shown here is derived from an EMBL/GenBank/DDBJ whole genome shotgun (WGS) entry which is preliminary data.</text>
</comment>
<evidence type="ECO:0000259" key="4">
    <source>
        <dbReference type="PROSITE" id="PS50158"/>
    </source>
</evidence>
<organism evidence="6 7">
    <name type="scientific">Labeo rohita</name>
    <name type="common">Indian major carp</name>
    <name type="synonym">Cyprinus rohita</name>
    <dbReference type="NCBI Taxonomy" id="84645"/>
    <lineage>
        <taxon>Eukaryota</taxon>
        <taxon>Metazoa</taxon>
        <taxon>Chordata</taxon>
        <taxon>Craniata</taxon>
        <taxon>Vertebrata</taxon>
        <taxon>Euteleostomi</taxon>
        <taxon>Actinopterygii</taxon>
        <taxon>Neopterygii</taxon>
        <taxon>Teleostei</taxon>
        <taxon>Ostariophysi</taxon>
        <taxon>Cypriniformes</taxon>
        <taxon>Cyprinidae</taxon>
        <taxon>Labeoninae</taxon>
        <taxon>Labeonini</taxon>
        <taxon>Labeo</taxon>
    </lineage>
</organism>
<evidence type="ECO:0000256" key="2">
    <source>
        <dbReference type="SAM" id="MobiDB-lite"/>
    </source>
</evidence>
<sequence length="1177" mass="133592">MWNGLKAITSYKSPSPSTEANQQLADDLNEFYCRFEKQKTGLTAYTHPDCPTTQPSTPCPSIPPTVSQPALKICEGDVCKVFRKQKIRKAKGPDGVSPACLKACAVQLSSIFTLIFNRSLELCIVPSCFKCSTIIPVPKKPKTTGLNDYRPVALTSVVMKSFERLVLAYLKDITGPLLDPLQFAYRANRSVDDAVNMGLHYILQHLDKPGTYARILFVDFSSAFNTIIPDILQNKLSQLSTGKLTSGTRTISTGAPQGCVLSPLLFSLYTNDCTSKDPSVKLLKFADDTTIIGLIRDGDESAYRQEVEQLSLWCSRNNLELNTLKTVEMTVDFRRKPPALTPLTIMNSTVAAVDFFKFLGTNISQDLKWDIHIDSIVKKAQQSLYFLRQLKNFNLPQALMTQFYSAVIESVLCSSITVWFGAASKSDIRRLQQTVRTAERIIGVHLPNLQDFRISRAPPSLHNDRSHLSTNQTHLSSPPDLTLHDHIYTHTPVHVLLDPPCFSKSSESPPRPRLVSGVCVVVVISSAILQFVILLQWKRLFKLPKDEFFRPVSGTCGRIPKEPSHTHHTTNGIKSFNNPDSKPRTLRWAESIWNQAGPAVSSYAAFSQHFLEVFRWTDHESSAGEELYHFHQNNLTVHEYSVRFRTLAAASGWNERALVTSFRQGLESNLRLMLAPYDDAIGLERFIQLALRCSARVTAYFQHPTSTTTLNPHPLEIHHPPEPSSEPMQLDNRRLTPRERQRRITMGLCLYCGQSDHLIKDCPRRPRVAARRQGEKRGGRWQRSSSCDCTDKTKIAEHRPLRDTKVKAVFVAQVRNRFQALQALDEEAGRADETNKQWEQVASLYSKSSEACVGYKWKKKKEWLTENTWKAIDERRNLKKKLTEAKSGRLQERYLQQYREANKTVKRMVRADKQAFMDNLATQAEDAADRGEQGTLFRITKALSGKHHGSASAPPIKDKQDRLLTTENEQEARWAEHFQEVLNRPPPEEEADIQDASADLDINTDPPGKEEIVTAIRSLKNRKAPGYDNLNAELFKADPDLAATILQPLFRTIWERKQVPHDWNKGIIVKIPKKGALSDCNNWRGITLLSVPSKILAKVIIQRISDAVDKSLRNEQAGFRRGRGCIDQIFALRNIIEQCTEWQRQLYINFVDFERAFDSIHDRRWSKKHPMDTLLFS</sequence>
<dbReference type="SUPFAM" id="SSF56672">
    <property type="entry name" value="DNA/RNA polymerases"/>
    <property type="match status" value="2"/>
</dbReference>
<evidence type="ECO:0000313" key="6">
    <source>
        <dbReference type="EMBL" id="KAI2666817.1"/>
    </source>
</evidence>
<keyword evidence="7" id="KW-1185">Reference proteome</keyword>
<evidence type="ECO:0000256" key="3">
    <source>
        <dbReference type="SAM" id="Phobius"/>
    </source>
</evidence>
<keyword evidence="1" id="KW-0862">Zinc</keyword>
<feature type="transmembrane region" description="Helical" evidence="3">
    <location>
        <begin position="403"/>
        <end position="422"/>
    </location>
</feature>
<feature type="region of interest" description="Disordered" evidence="2">
    <location>
        <begin position="708"/>
        <end position="732"/>
    </location>
</feature>
<dbReference type="CDD" id="cd01650">
    <property type="entry name" value="RT_nLTR_like"/>
    <property type="match status" value="2"/>
</dbReference>
<feature type="domain" description="Reverse transcriptase" evidence="5">
    <location>
        <begin position="118"/>
        <end position="363"/>
    </location>
</feature>
<feature type="compositionally biased region" description="Polar residues" evidence="2">
    <location>
        <begin position="10"/>
        <end position="20"/>
    </location>
</feature>
<keyword evidence="3" id="KW-1133">Transmembrane helix</keyword>
<proteinExistence type="predicted"/>
<dbReference type="Pfam" id="PF03732">
    <property type="entry name" value="Retrotrans_gag"/>
    <property type="match status" value="1"/>
</dbReference>
<dbReference type="Pfam" id="PF00078">
    <property type="entry name" value="RVT_1"/>
    <property type="match status" value="2"/>
</dbReference>
<keyword evidence="1" id="KW-0479">Metal-binding</keyword>
<keyword evidence="1" id="KW-0863">Zinc-finger</keyword>
<dbReference type="Pfam" id="PF09004">
    <property type="entry name" value="ALKBH8_N"/>
    <property type="match status" value="1"/>
</dbReference>
<dbReference type="InterPro" id="IPR043502">
    <property type="entry name" value="DNA/RNA_pol_sf"/>
</dbReference>
<name>A0ABQ8MVE7_LABRO</name>
<accession>A0ABQ8MVE7</accession>
<dbReference type="InterPro" id="IPR036875">
    <property type="entry name" value="Znf_CCHC_sf"/>
</dbReference>
<evidence type="ECO:0000313" key="7">
    <source>
        <dbReference type="Proteomes" id="UP000830375"/>
    </source>
</evidence>
<keyword evidence="3" id="KW-0472">Membrane</keyword>
<feature type="domain" description="CCHC-type" evidence="4">
    <location>
        <begin position="749"/>
        <end position="764"/>
    </location>
</feature>
<protein>
    <submittedName>
        <fullName evidence="6">RNA-directed DNA polymerase from transposon BS</fullName>
    </submittedName>
</protein>
<dbReference type="GO" id="GO:0003964">
    <property type="term" value="F:RNA-directed DNA polymerase activity"/>
    <property type="evidence" value="ECO:0007669"/>
    <property type="project" value="UniProtKB-KW"/>
</dbReference>
<reference evidence="6 7" key="1">
    <citation type="submission" date="2022-01" db="EMBL/GenBank/DDBJ databases">
        <title>A high-quality chromosome-level genome assembly of rohu carp, Labeo rohita.</title>
        <authorList>
            <person name="Arick M.A. II"/>
            <person name="Hsu C.-Y."/>
            <person name="Magbanua Z."/>
            <person name="Pechanova O."/>
            <person name="Grover C."/>
            <person name="Miller E."/>
            <person name="Thrash A."/>
            <person name="Ezzel L."/>
            <person name="Alam S."/>
            <person name="Benzie J."/>
            <person name="Hamilton M."/>
            <person name="Karsi A."/>
            <person name="Lawrence M.L."/>
            <person name="Peterson D.G."/>
        </authorList>
    </citation>
    <scope>NUCLEOTIDE SEQUENCE [LARGE SCALE GENOMIC DNA]</scope>
    <source>
        <strain evidence="7">BAU-BD-2019</strain>
        <tissue evidence="6">Blood</tissue>
    </source>
</reference>
<feature type="transmembrane region" description="Helical" evidence="3">
    <location>
        <begin position="514"/>
        <end position="537"/>
    </location>
</feature>
<keyword evidence="6" id="KW-0808">Transferase</keyword>
<dbReference type="SUPFAM" id="SSF57756">
    <property type="entry name" value="Retrovirus zinc finger-like domains"/>
    <property type="match status" value="1"/>
</dbReference>
<dbReference type="InterPro" id="IPR000477">
    <property type="entry name" value="RT_dom"/>
</dbReference>
<dbReference type="Gene3D" id="4.10.60.10">
    <property type="entry name" value="Zinc finger, CCHC-type"/>
    <property type="match status" value="1"/>
</dbReference>
<dbReference type="EMBL" id="JACTAM010000003">
    <property type="protein sequence ID" value="KAI2666817.1"/>
    <property type="molecule type" value="Genomic_DNA"/>
</dbReference>
<dbReference type="InterPro" id="IPR001878">
    <property type="entry name" value="Znf_CCHC"/>
</dbReference>